<feature type="repeat" description="Filamin" evidence="3">
    <location>
        <begin position="213"/>
        <end position="301"/>
    </location>
</feature>
<feature type="chain" id="PRO_5026713423" evidence="4">
    <location>
        <begin position="23"/>
        <end position="904"/>
    </location>
</feature>
<feature type="repeat" description="Filamin" evidence="3">
    <location>
        <begin position="304"/>
        <end position="395"/>
    </location>
</feature>
<keyword evidence="2" id="KW-0677">Repeat</keyword>
<dbReference type="PANTHER" id="PTHR38537">
    <property type="entry name" value="JITTERBUG, ISOFORM N"/>
    <property type="match status" value="1"/>
</dbReference>
<evidence type="ECO:0000256" key="3">
    <source>
        <dbReference type="PROSITE-ProRule" id="PRU00087"/>
    </source>
</evidence>
<dbReference type="GO" id="GO:0030036">
    <property type="term" value="P:actin cytoskeleton organization"/>
    <property type="evidence" value="ECO:0007669"/>
    <property type="project" value="InterPro"/>
</dbReference>
<reference evidence="5 6" key="1">
    <citation type="submission" date="2020-06" db="EMBL/GenBank/DDBJ databases">
        <authorList>
            <person name="Li R."/>
            <person name="Bekaert M."/>
        </authorList>
    </citation>
    <scope>NUCLEOTIDE SEQUENCE [LARGE SCALE GENOMIC DNA]</scope>
    <source>
        <strain evidence="6">wild</strain>
    </source>
</reference>
<feature type="repeat" description="Filamin" evidence="3">
    <location>
        <begin position="685"/>
        <end position="776"/>
    </location>
</feature>
<keyword evidence="6" id="KW-1185">Reference proteome</keyword>
<dbReference type="InterPro" id="IPR014756">
    <property type="entry name" value="Ig_E-set"/>
</dbReference>
<dbReference type="PANTHER" id="PTHR38537:SF8">
    <property type="entry name" value="FILAMIN-A"/>
    <property type="match status" value="1"/>
</dbReference>
<evidence type="ECO:0000313" key="5">
    <source>
        <dbReference type="EMBL" id="CAC5362983.1"/>
    </source>
</evidence>
<evidence type="ECO:0000256" key="1">
    <source>
        <dbReference type="ARBA" id="ARBA00009238"/>
    </source>
</evidence>
<dbReference type="PROSITE" id="PS50194">
    <property type="entry name" value="FILAMIN_REPEAT"/>
    <property type="match status" value="9"/>
</dbReference>
<dbReference type="SUPFAM" id="SSF81296">
    <property type="entry name" value="E set domains"/>
    <property type="match status" value="9"/>
</dbReference>
<feature type="repeat" description="Filamin" evidence="3">
    <location>
        <begin position="69"/>
        <end position="123"/>
    </location>
</feature>
<dbReference type="InterPro" id="IPR017868">
    <property type="entry name" value="Filamin/ABP280_repeat-like"/>
</dbReference>
<protein>
    <submittedName>
        <fullName evidence="5">FLNA</fullName>
    </submittedName>
</protein>
<feature type="repeat" description="Filamin" evidence="3">
    <location>
        <begin position="496"/>
        <end position="588"/>
    </location>
</feature>
<dbReference type="GO" id="GO:0051015">
    <property type="term" value="F:actin filament binding"/>
    <property type="evidence" value="ECO:0007669"/>
    <property type="project" value="InterPro"/>
</dbReference>
<dbReference type="OrthoDB" id="5334309at2759"/>
<feature type="repeat" description="Filamin" evidence="3">
    <location>
        <begin position="420"/>
        <end position="493"/>
    </location>
</feature>
<feature type="repeat" description="Filamin" evidence="3">
    <location>
        <begin position="808"/>
        <end position="903"/>
    </location>
</feature>
<dbReference type="InterPro" id="IPR001298">
    <property type="entry name" value="Filamin/ABP280_rpt"/>
</dbReference>
<dbReference type="Gene3D" id="2.60.40.10">
    <property type="entry name" value="Immunoglobulins"/>
    <property type="match status" value="9"/>
</dbReference>
<dbReference type="Pfam" id="PF00630">
    <property type="entry name" value="Filamin"/>
    <property type="match status" value="9"/>
</dbReference>
<evidence type="ECO:0000256" key="4">
    <source>
        <dbReference type="SAM" id="SignalP"/>
    </source>
</evidence>
<gene>
    <name evidence="5" type="ORF">MCOR_4562</name>
</gene>
<dbReference type="SMART" id="SM00557">
    <property type="entry name" value="IG_FLMN"/>
    <property type="match status" value="9"/>
</dbReference>
<name>A0A6J8A668_MYTCO</name>
<dbReference type="AlphaFoldDB" id="A0A6J8A668"/>
<sequence>MKTSAWLLVISLLMFVVHDVMAGSCVQSSDSISGCKDIGGKCENKGGVCFQGLDESCCCSEALEECEAVKYKMPTAEGLAPEIKDCDDGSIIVQYKPSKSGTHEVQMSYEGSATEGSPFSCVVDEIGGAYVTAFGAGLVGGMSGQMQSFTITAKKGTLGDIDIQIDGPTKTDYKRQDRGDRCDVTFMPMTPGAYNINIKYKSKVIKGSPFVSKVSGEGRKRSQISLGNASEYALNVMEPDIVDLVGSIKGPKGGFEPCILKKSKDGHLCISSFSPKEAGDYRVQVYRDEKNIKGSPFAVTVKDNELAHASKVKISGAIEKAIANESNVLNIDVSEAGYGGITVVIEGPHRSEIDYEETGNRTFKCTYSPHEPGIYILNVRFADEHIKGSPFLLNVGGEPSGRLRETIEKEMVQAEPVKKGTKCEFLLKIPGTNPFDMEASVTDPAGTTELCEIMDEDDFHYRLNFTPHKDGLHTLSIKHKALHISGSPFQYSVGQLSSGGYHKVQVGGPGVEKGEVKKENHFNIYTREAGAGLLSCAIEGPSTPKMFLEQRPNGFLGLSYKVEKPGMYGIHVKFNDEHIPNSPFMVNIAPDSGLARTVTVHALKDRGLAVDKATTFTVSYNGAKGRLHAYLRTPSGGHEDCFVQEMDDGIYAIRYIPKENGVHYIDIKLDDHHIPDSPFAVMVGSAAADPAMVCANGEGLEGGKTGAKNKFTVRTAGAGSGFLALTIDGPSKVALSCKEVDDGYEFSYTPFSPGKYLISIKYGNINIAGSPYVSEITGSGRKASPVNEQSTMVVETVEKQPGQKSLARFKGDAGRVVVRGPGLKKAVPGRLQSFTVDVKDAGAAMLMVGMIAPSGIAEPELLVKKNTKTEFTVSFKVQEVGDHTLVVKYGDEDIPGSPFILHAG</sequence>
<evidence type="ECO:0000256" key="2">
    <source>
        <dbReference type="ARBA" id="ARBA00022737"/>
    </source>
</evidence>
<accession>A0A6J8A668</accession>
<evidence type="ECO:0000313" key="6">
    <source>
        <dbReference type="Proteomes" id="UP000507470"/>
    </source>
</evidence>
<dbReference type="InterPro" id="IPR013783">
    <property type="entry name" value="Ig-like_fold"/>
</dbReference>
<dbReference type="Proteomes" id="UP000507470">
    <property type="component" value="Unassembled WGS sequence"/>
</dbReference>
<feature type="signal peptide" evidence="4">
    <location>
        <begin position="1"/>
        <end position="22"/>
    </location>
</feature>
<feature type="repeat" description="Filamin" evidence="3">
    <location>
        <begin position="123"/>
        <end position="214"/>
    </location>
</feature>
<dbReference type="EMBL" id="CACVKT020000784">
    <property type="protein sequence ID" value="CAC5362983.1"/>
    <property type="molecule type" value="Genomic_DNA"/>
</dbReference>
<dbReference type="FunFam" id="2.60.40.10:FF:000092">
    <property type="entry name" value="Filamin-B isoform B"/>
    <property type="match status" value="1"/>
</dbReference>
<dbReference type="InterPro" id="IPR044801">
    <property type="entry name" value="Filamin"/>
</dbReference>
<organism evidence="5 6">
    <name type="scientific">Mytilus coruscus</name>
    <name type="common">Sea mussel</name>
    <dbReference type="NCBI Taxonomy" id="42192"/>
    <lineage>
        <taxon>Eukaryota</taxon>
        <taxon>Metazoa</taxon>
        <taxon>Spiralia</taxon>
        <taxon>Lophotrochozoa</taxon>
        <taxon>Mollusca</taxon>
        <taxon>Bivalvia</taxon>
        <taxon>Autobranchia</taxon>
        <taxon>Pteriomorphia</taxon>
        <taxon>Mytilida</taxon>
        <taxon>Mytiloidea</taxon>
        <taxon>Mytilidae</taxon>
        <taxon>Mytilinae</taxon>
        <taxon>Mytilus</taxon>
    </lineage>
</organism>
<keyword evidence="4" id="KW-0732">Signal</keyword>
<feature type="repeat" description="Filamin" evidence="3">
    <location>
        <begin position="593"/>
        <end position="683"/>
    </location>
</feature>
<proteinExistence type="inferred from homology"/>
<comment type="similarity">
    <text evidence="1">Belongs to the filamin family.</text>
</comment>